<name>A0ABY5Y0D1_9BACT</name>
<evidence type="ECO:0008006" key="3">
    <source>
        <dbReference type="Google" id="ProtNLM"/>
    </source>
</evidence>
<evidence type="ECO:0000313" key="1">
    <source>
        <dbReference type="EMBL" id="UWX05613.1"/>
    </source>
</evidence>
<dbReference type="SUPFAM" id="SSF52540">
    <property type="entry name" value="P-loop containing nucleoside triphosphate hydrolases"/>
    <property type="match status" value="1"/>
</dbReference>
<accession>A0ABY5Y0D1</accession>
<dbReference type="Gene3D" id="3.40.50.300">
    <property type="entry name" value="P-loop containing nucleotide triphosphate hydrolases"/>
    <property type="match status" value="1"/>
</dbReference>
<gene>
    <name evidence="1" type="ORF">JBF11_09240</name>
</gene>
<dbReference type="Pfam" id="PF13177">
    <property type="entry name" value="DNA_pol3_delta2"/>
    <property type="match status" value="1"/>
</dbReference>
<dbReference type="Proteomes" id="UP001058120">
    <property type="component" value="Chromosome"/>
</dbReference>
<organism evidence="1 2">
    <name type="scientific">Taurinivorans muris</name>
    <dbReference type="NCBI Taxonomy" id="2787751"/>
    <lineage>
        <taxon>Bacteria</taxon>
        <taxon>Pseudomonadati</taxon>
        <taxon>Thermodesulfobacteriota</taxon>
        <taxon>Desulfovibrionia</taxon>
        <taxon>Desulfovibrionales</taxon>
        <taxon>Desulfovibrionaceae</taxon>
        <taxon>Taurinivorans</taxon>
    </lineage>
</organism>
<keyword evidence="2" id="KW-1185">Reference proteome</keyword>
<dbReference type="EMBL" id="CP065938">
    <property type="protein sequence ID" value="UWX05613.1"/>
    <property type="molecule type" value="Genomic_DNA"/>
</dbReference>
<reference evidence="1" key="1">
    <citation type="submission" date="2020-12" db="EMBL/GenBank/DDBJ databases">
        <title>Taurinivorans muris gen. nov., sp. nov., fundamental and realized metabolic niche of a ubiquitous sulfidogenic bacterium in the murine intestine.</title>
        <authorList>
            <person name="Ye H."/>
            <person name="Hanson B.T."/>
            <person name="Loy A."/>
        </authorList>
    </citation>
    <scope>NUCLEOTIDE SEQUENCE</scope>
    <source>
        <strain evidence="1">LT0009</strain>
    </source>
</reference>
<sequence>MAEKKNSADEQMPDKDEAIKIFEPALSPLFDTFREKINRLRQNPPQLLHIEGGSAELRTAFAYHYAGLFFCENPKRPENKGDFLADPCLRCSECYKVAARMHPDFIVFDSREGNIDVDSMRDLKKISTEAPRYARKRLVLLLETQKLSAVSGNAILKLLEEPSPHNHYVFTMSQREMVLPTLLSRGFVMTLPWKDSIQELTETEREWEDILIKFFQNGTGLLDKTSAKGAVDSELAKTICGILQKNFAHAMAGRKNYLLASLFCSLSFSKLFEANERVALCYEMLNLMVNPTYCIEALLTELYVFMKTAG</sequence>
<evidence type="ECO:0000313" key="2">
    <source>
        <dbReference type="Proteomes" id="UP001058120"/>
    </source>
</evidence>
<dbReference type="RefSeq" id="WP_334315198.1">
    <property type="nucleotide sequence ID" value="NZ_CP065938.1"/>
</dbReference>
<proteinExistence type="predicted"/>
<dbReference type="InterPro" id="IPR027417">
    <property type="entry name" value="P-loop_NTPase"/>
</dbReference>
<protein>
    <recommendedName>
        <fullName evidence="3">DNA polymerase III subunit delta</fullName>
    </recommendedName>
</protein>